<protein>
    <recommendedName>
        <fullName evidence="3">Sigma-70 family RNA polymerase sigma factor</fullName>
    </recommendedName>
</protein>
<evidence type="ECO:0000313" key="1">
    <source>
        <dbReference type="EMBL" id="MDT0264337.1"/>
    </source>
</evidence>
<sequence>MVTGTQLQQQALDIHQRLLSGDPTASLDAADLLLDPLVSRLRAKWPSQNYIDACHDAATEVIVIYLQAPRRYDPARSALLTWLTMQAHGDLLNAYASSQKKFERDWIVESDLSRNDPDSDDAAVQLGDQMAWLDAVPVLDASRVLVSVRAAFPEERDRQLIWLMYIDGVHSTDAAAKVLDLMHLPPLERAAAVKRHKDRVMRHLRRLGLDENDE</sequence>
<accession>A0ABU2JHD0</accession>
<dbReference type="SUPFAM" id="SSF88946">
    <property type="entry name" value="Sigma2 domain of RNA polymerase sigma factors"/>
    <property type="match status" value="1"/>
</dbReference>
<dbReference type="InterPro" id="IPR013325">
    <property type="entry name" value="RNA_pol_sigma_r2"/>
</dbReference>
<gene>
    <name evidence="1" type="ORF">RM423_23535</name>
</gene>
<organism evidence="1 2">
    <name type="scientific">Jatrophihabitans lederbergiae</name>
    <dbReference type="NCBI Taxonomy" id="3075547"/>
    <lineage>
        <taxon>Bacteria</taxon>
        <taxon>Bacillati</taxon>
        <taxon>Actinomycetota</taxon>
        <taxon>Actinomycetes</taxon>
        <taxon>Jatrophihabitantales</taxon>
        <taxon>Jatrophihabitantaceae</taxon>
        <taxon>Jatrophihabitans</taxon>
    </lineage>
</organism>
<dbReference type="RefSeq" id="WP_311425475.1">
    <property type="nucleotide sequence ID" value="NZ_JAVREH010000089.1"/>
</dbReference>
<dbReference type="EMBL" id="JAVREH010000089">
    <property type="protein sequence ID" value="MDT0264337.1"/>
    <property type="molecule type" value="Genomic_DNA"/>
</dbReference>
<keyword evidence="2" id="KW-1185">Reference proteome</keyword>
<proteinExistence type="predicted"/>
<name>A0ABU2JHD0_9ACTN</name>
<evidence type="ECO:0000313" key="2">
    <source>
        <dbReference type="Proteomes" id="UP001183176"/>
    </source>
</evidence>
<comment type="caution">
    <text evidence="1">The sequence shown here is derived from an EMBL/GenBank/DDBJ whole genome shotgun (WGS) entry which is preliminary data.</text>
</comment>
<dbReference type="Proteomes" id="UP001183176">
    <property type="component" value="Unassembled WGS sequence"/>
</dbReference>
<evidence type="ECO:0008006" key="3">
    <source>
        <dbReference type="Google" id="ProtNLM"/>
    </source>
</evidence>
<reference evidence="2" key="1">
    <citation type="submission" date="2023-07" db="EMBL/GenBank/DDBJ databases">
        <title>30 novel species of actinomycetes from the DSMZ collection.</title>
        <authorList>
            <person name="Nouioui I."/>
        </authorList>
    </citation>
    <scope>NUCLEOTIDE SEQUENCE [LARGE SCALE GENOMIC DNA]</scope>
    <source>
        <strain evidence="2">DSM 44399</strain>
    </source>
</reference>